<sequence>MARRVSLLVFLLLAWVGGAAPAQAQTTGARFGFEFGSVAKLVQGSDTLAHAWVGGLNAPQFSNIDLNGDGQADLYAFDREASRSYTFLNVPTAGGGRHWEYAPVYENAFPTDLASWVALRDYDCDGRADLFTYVEGGNIRVFHNESPASGGLRFALAKAELDFALTSTLSVNLNTGYYNMPSVQDVNGDGRLDILTYDFVASTVLELYLNTGTGACTDLNSFRQASNYWGLLSACPDCASYQPNGVAQCQARRVLGPAPGATTGAKVLHSVGHNVLLLDLNGDGVLDLLDGRDNCPQLSRLLNTGTNTVANFALAGISSAYPLATPLATATFPAAYVFDADLDGANDLVVAANQVDNSADRVSMRRTVRQYRSTGGGAGALPTYTQVTDGFLQNEMLDVSEGAAPAFGDLDGDGLTDMLVGSQGDLVNGYYRASLSYYRNVGTARRPVFRLVTDDYLGLAATAALTPSSKFESLRPALVDLNRDGALDLVYSVLAGNSTRLHFRLNQAGAQQAAVFTAATDDYFRPQGAGGTGALATYAGDTPCFFDVDGDGYVDLLLGTNDTSEPGASLRYFRNQGAGVATNSLFALANNDYGQLRTTASNPRPINLSPSVADFDGDGRPDLLTVDGAGSVRYYSDFRSQGLQFAERTDLIFNKLTSSYQAAQLGRGALLRYAPLAADLNQDGAPELYIGTETGGVVSYLPVQRTVLATQPVVPPTAVTALSVYPNPASPTDAVTVETAQPTSLRLFDLTGRLVRQDAAARLTRTLDLRGLAPALYVVRATTLAGTTTTQKLMVK</sequence>
<evidence type="ECO:0000256" key="3">
    <source>
        <dbReference type="SAM" id="SignalP"/>
    </source>
</evidence>
<dbReference type="Pfam" id="PF13517">
    <property type="entry name" value="FG-GAP_3"/>
    <property type="match status" value="1"/>
</dbReference>
<dbReference type="InterPro" id="IPR000413">
    <property type="entry name" value="Integrin_alpha"/>
</dbReference>
<feature type="domain" description="Secretion system C-terminal sorting" evidence="4">
    <location>
        <begin position="724"/>
        <end position="795"/>
    </location>
</feature>
<reference evidence="6" key="1">
    <citation type="journal article" date="2019" name="Int. J. Syst. Evol. Microbiol.">
        <title>The Global Catalogue of Microorganisms (GCM) 10K type strain sequencing project: providing services to taxonomists for standard genome sequencing and annotation.</title>
        <authorList>
            <consortium name="The Broad Institute Genomics Platform"/>
            <consortium name="The Broad Institute Genome Sequencing Center for Infectious Disease"/>
            <person name="Wu L."/>
            <person name="Ma J."/>
        </authorList>
    </citation>
    <scope>NUCLEOTIDE SEQUENCE [LARGE SCALE GENOMIC DNA]</scope>
    <source>
        <strain evidence="6">CGMCC 1.15795</strain>
    </source>
</reference>
<evidence type="ECO:0000256" key="1">
    <source>
        <dbReference type="ARBA" id="ARBA00022729"/>
    </source>
</evidence>
<dbReference type="PANTHER" id="PTHR44103:SF1">
    <property type="entry name" value="PROPROTEIN CONVERTASE P"/>
    <property type="match status" value="1"/>
</dbReference>
<organism evidence="5 6">
    <name type="scientific">Hymenobacter bucti</name>
    <dbReference type="NCBI Taxonomy" id="1844114"/>
    <lineage>
        <taxon>Bacteria</taxon>
        <taxon>Pseudomonadati</taxon>
        <taxon>Bacteroidota</taxon>
        <taxon>Cytophagia</taxon>
        <taxon>Cytophagales</taxon>
        <taxon>Hymenobacteraceae</taxon>
        <taxon>Hymenobacter</taxon>
    </lineage>
</organism>
<evidence type="ECO:0000313" key="5">
    <source>
        <dbReference type="EMBL" id="MFD1873803.1"/>
    </source>
</evidence>
<gene>
    <name evidence="5" type="ORF">ACFSDX_15260</name>
</gene>
<dbReference type="RefSeq" id="WP_382315016.1">
    <property type="nucleotide sequence ID" value="NZ_JBHUFD010000005.1"/>
</dbReference>
<protein>
    <submittedName>
        <fullName evidence="5">FG-GAP-like repeat-containing protein</fullName>
    </submittedName>
</protein>
<proteinExistence type="predicted"/>
<evidence type="ECO:0000259" key="4">
    <source>
        <dbReference type="Pfam" id="PF18962"/>
    </source>
</evidence>
<accession>A0ABW4QW41</accession>
<feature type="signal peptide" evidence="3">
    <location>
        <begin position="1"/>
        <end position="24"/>
    </location>
</feature>
<dbReference type="PANTHER" id="PTHR44103">
    <property type="entry name" value="PROPROTEIN CONVERTASE P"/>
    <property type="match status" value="1"/>
</dbReference>
<name>A0ABW4QW41_9BACT</name>
<dbReference type="EMBL" id="JBHUFD010000005">
    <property type="protein sequence ID" value="MFD1873803.1"/>
    <property type="molecule type" value="Genomic_DNA"/>
</dbReference>
<keyword evidence="6" id="KW-1185">Reference proteome</keyword>
<dbReference type="PRINTS" id="PR01185">
    <property type="entry name" value="INTEGRINA"/>
</dbReference>
<dbReference type="InterPro" id="IPR013517">
    <property type="entry name" value="FG-GAP"/>
</dbReference>
<evidence type="ECO:0000256" key="2">
    <source>
        <dbReference type="ARBA" id="ARBA00023180"/>
    </source>
</evidence>
<dbReference type="InterPro" id="IPR026444">
    <property type="entry name" value="Secre_tail"/>
</dbReference>
<keyword evidence="2" id="KW-0325">Glycoprotein</keyword>
<feature type="chain" id="PRO_5045419109" evidence="3">
    <location>
        <begin position="25"/>
        <end position="796"/>
    </location>
</feature>
<dbReference type="Gene3D" id="2.130.10.130">
    <property type="entry name" value="Integrin alpha, N-terminal"/>
    <property type="match status" value="2"/>
</dbReference>
<comment type="caution">
    <text evidence="5">The sequence shown here is derived from an EMBL/GenBank/DDBJ whole genome shotgun (WGS) entry which is preliminary data.</text>
</comment>
<dbReference type="SUPFAM" id="SSF69318">
    <property type="entry name" value="Integrin alpha N-terminal domain"/>
    <property type="match status" value="2"/>
</dbReference>
<dbReference type="Proteomes" id="UP001597197">
    <property type="component" value="Unassembled WGS sequence"/>
</dbReference>
<dbReference type="Pfam" id="PF18962">
    <property type="entry name" value="Por_Secre_tail"/>
    <property type="match status" value="1"/>
</dbReference>
<dbReference type="InterPro" id="IPR028994">
    <property type="entry name" value="Integrin_alpha_N"/>
</dbReference>
<keyword evidence="1 3" id="KW-0732">Signal</keyword>
<dbReference type="NCBIfam" id="TIGR04183">
    <property type="entry name" value="Por_Secre_tail"/>
    <property type="match status" value="1"/>
</dbReference>
<evidence type="ECO:0000313" key="6">
    <source>
        <dbReference type="Proteomes" id="UP001597197"/>
    </source>
</evidence>